<keyword evidence="2" id="KW-1185">Reference proteome</keyword>
<name>A0A1N6GQW7_9BACT</name>
<evidence type="ECO:0008006" key="3">
    <source>
        <dbReference type="Google" id="ProtNLM"/>
    </source>
</evidence>
<evidence type="ECO:0000313" key="2">
    <source>
        <dbReference type="Proteomes" id="UP000184694"/>
    </source>
</evidence>
<dbReference type="Proteomes" id="UP000184694">
    <property type="component" value="Unassembled WGS sequence"/>
</dbReference>
<dbReference type="PANTHER" id="PTHR34071">
    <property type="entry name" value="5-NITROIMIDAZOLE ANTIBIOTICS RESISTANCE PROTEIN, NIMA-FAMILY-RELATED PROTEIN-RELATED"/>
    <property type="match status" value="1"/>
</dbReference>
<proteinExistence type="predicted"/>
<dbReference type="STRING" id="1121457.SAMN02745161_1741"/>
<protein>
    <recommendedName>
        <fullName evidence="3">Nitroimidazol reductase NimA, pyridoxamine 5'-phosphate oxidase superfamily</fullName>
    </recommendedName>
</protein>
<dbReference type="InterPro" id="IPR024747">
    <property type="entry name" value="Pyridox_Oxase-rel"/>
</dbReference>
<evidence type="ECO:0000313" key="1">
    <source>
        <dbReference type="EMBL" id="SIO09815.1"/>
    </source>
</evidence>
<dbReference type="Gene3D" id="2.30.110.10">
    <property type="entry name" value="Electron Transport, Fmn-binding Protein, Chain A"/>
    <property type="match status" value="1"/>
</dbReference>
<dbReference type="PANTHER" id="PTHR34071:SF2">
    <property type="entry name" value="FLAVIN-NUCLEOTIDE-BINDING PROTEIN"/>
    <property type="match status" value="1"/>
</dbReference>
<dbReference type="InterPro" id="IPR012349">
    <property type="entry name" value="Split_barrel_FMN-bd"/>
</dbReference>
<dbReference type="AlphaFoldDB" id="A0A1N6GQW7"/>
<dbReference type="EMBL" id="FSRG01000005">
    <property type="protein sequence ID" value="SIO09815.1"/>
    <property type="molecule type" value="Genomic_DNA"/>
</dbReference>
<gene>
    <name evidence="1" type="ORF">SAMN02745161_1741</name>
</gene>
<dbReference type="SUPFAM" id="SSF50475">
    <property type="entry name" value="FMN-binding split barrel"/>
    <property type="match status" value="1"/>
</dbReference>
<reference evidence="2" key="1">
    <citation type="submission" date="2016-11" db="EMBL/GenBank/DDBJ databases">
        <authorList>
            <person name="Varghese N."/>
            <person name="Submissions S."/>
        </authorList>
    </citation>
    <scope>NUCLEOTIDE SEQUENCE [LARGE SCALE GENOMIC DNA]</scope>
    <source>
        <strain evidence="2">DSM 17456</strain>
    </source>
</reference>
<dbReference type="RefSeq" id="WP_074216551.1">
    <property type="nucleotide sequence ID" value="NZ_FSRG01000005.1"/>
</dbReference>
<accession>A0A1N6GQW7</accession>
<organism evidence="1 2">
    <name type="scientific">Halodesulfovibrio marinisediminis DSM 17456</name>
    <dbReference type="NCBI Taxonomy" id="1121457"/>
    <lineage>
        <taxon>Bacteria</taxon>
        <taxon>Pseudomonadati</taxon>
        <taxon>Thermodesulfobacteriota</taxon>
        <taxon>Desulfovibrionia</taxon>
        <taxon>Desulfovibrionales</taxon>
        <taxon>Desulfovibrionaceae</taxon>
        <taxon>Halodesulfovibrio</taxon>
    </lineage>
</organism>
<dbReference type="Pfam" id="PF12900">
    <property type="entry name" value="Pyridox_ox_2"/>
    <property type="match status" value="1"/>
</dbReference>
<sequence>MRRKEQDVTSPKIVEELLSDVLVCRLGMCLGNKPYVVPVNFAHKGTKVFIHGCCEGKKIDILRENPAVFFEATREGDLLPASDSENMCKSDFSFQCLMASGVAELVENAEEKAEVLDALCTKYYGKSGMMPETAIRGTCVFKISLEDISVKQSGEWP</sequence>
<dbReference type="OrthoDB" id="9794935at2"/>